<protein>
    <recommendedName>
        <fullName evidence="4">5-formyltetrahydrofolate cyclo-ligase</fullName>
        <ecNumber evidence="4">6.3.3.2</ecNumber>
    </recommendedName>
</protein>
<dbReference type="GO" id="GO:0030272">
    <property type="term" value="F:5-formyltetrahydrofolate cyclo-ligase activity"/>
    <property type="evidence" value="ECO:0007669"/>
    <property type="project" value="UniProtKB-EC"/>
</dbReference>
<dbReference type="GO" id="GO:0009396">
    <property type="term" value="P:folic acid-containing compound biosynthetic process"/>
    <property type="evidence" value="ECO:0007669"/>
    <property type="project" value="TreeGrafter"/>
</dbReference>
<dbReference type="EC" id="6.3.3.2" evidence="4"/>
<dbReference type="InterPro" id="IPR024185">
    <property type="entry name" value="FTHF_cligase-like_sf"/>
</dbReference>
<dbReference type="Proteomes" id="UP000288929">
    <property type="component" value="Chromosome"/>
</dbReference>
<feature type="compositionally biased region" description="Polar residues" evidence="5">
    <location>
        <begin position="1"/>
        <end position="12"/>
    </location>
</feature>
<evidence type="ECO:0000313" key="7">
    <source>
        <dbReference type="Proteomes" id="UP000288929"/>
    </source>
</evidence>
<feature type="region of interest" description="Disordered" evidence="5">
    <location>
        <begin position="1"/>
        <end position="32"/>
    </location>
</feature>
<dbReference type="SUPFAM" id="SSF100950">
    <property type="entry name" value="NagB/RpiA/CoA transferase-like"/>
    <property type="match status" value="1"/>
</dbReference>
<gene>
    <name evidence="6" type="ORF">CPELA_07560</name>
</gene>
<evidence type="ECO:0000313" key="6">
    <source>
        <dbReference type="EMBL" id="QAU52772.1"/>
    </source>
</evidence>
<dbReference type="InterPro" id="IPR002698">
    <property type="entry name" value="FTHF_cligase"/>
</dbReference>
<dbReference type="PIRSF" id="PIRSF006806">
    <property type="entry name" value="FTHF_cligase"/>
    <property type="match status" value="1"/>
</dbReference>
<comment type="catalytic activity">
    <reaction evidence="4">
        <text>(6S)-5-formyl-5,6,7,8-tetrahydrofolate + ATP = (6R)-5,10-methenyltetrahydrofolate + ADP + phosphate</text>
        <dbReference type="Rhea" id="RHEA:10488"/>
        <dbReference type="ChEBI" id="CHEBI:30616"/>
        <dbReference type="ChEBI" id="CHEBI:43474"/>
        <dbReference type="ChEBI" id="CHEBI:57455"/>
        <dbReference type="ChEBI" id="CHEBI:57457"/>
        <dbReference type="ChEBI" id="CHEBI:456216"/>
        <dbReference type="EC" id="6.3.3.2"/>
    </reaction>
</comment>
<evidence type="ECO:0000256" key="3">
    <source>
        <dbReference type="ARBA" id="ARBA00022840"/>
    </source>
</evidence>
<keyword evidence="4" id="KW-0460">Magnesium</keyword>
<reference evidence="6 7" key="1">
    <citation type="submission" date="2019-01" db="EMBL/GenBank/DDBJ databases">
        <authorList>
            <person name="Ruckert C."/>
            <person name="Busche T."/>
            <person name="Kalinowski J."/>
        </authorList>
    </citation>
    <scope>NUCLEOTIDE SEQUENCE [LARGE SCALE GENOMIC DNA]</scope>
    <source>
        <strain evidence="6 7">136/3</strain>
    </source>
</reference>
<dbReference type="GO" id="GO:0035999">
    <property type="term" value="P:tetrahydrofolate interconversion"/>
    <property type="evidence" value="ECO:0007669"/>
    <property type="project" value="TreeGrafter"/>
</dbReference>
<comment type="cofactor">
    <cofactor evidence="4">
        <name>Mg(2+)</name>
        <dbReference type="ChEBI" id="CHEBI:18420"/>
    </cofactor>
</comment>
<evidence type="ECO:0000256" key="4">
    <source>
        <dbReference type="RuleBase" id="RU361279"/>
    </source>
</evidence>
<comment type="similarity">
    <text evidence="1 4">Belongs to the 5-formyltetrahydrofolate cyclo-ligase family.</text>
</comment>
<dbReference type="Gene3D" id="3.40.50.10420">
    <property type="entry name" value="NagB/RpiA/CoA transferase-like"/>
    <property type="match status" value="1"/>
</dbReference>
<keyword evidence="4" id="KW-0479">Metal-binding</keyword>
<proteinExistence type="inferred from homology"/>
<evidence type="ECO:0000256" key="1">
    <source>
        <dbReference type="ARBA" id="ARBA00010638"/>
    </source>
</evidence>
<organism evidence="6 7">
    <name type="scientific">Corynebacterium pelargi</name>
    <dbReference type="NCBI Taxonomy" id="1471400"/>
    <lineage>
        <taxon>Bacteria</taxon>
        <taxon>Bacillati</taxon>
        <taxon>Actinomycetota</taxon>
        <taxon>Actinomycetes</taxon>
        <taxon>Mycobacteriales</taxon>
        <taxon>Corynebacteriaceae</taxon>
        <taxon>Corynebacterium</taxon>
    </lineage>
</organism>
<dbReference type="OrthoDB" id="3242798at2"/>
<sequence>MQPESANVATQKSEQRRHFSSARQAMTEQQRESANAAILAHLDHLLRSTQAQRVAAYVPDAVEPGGKDLVPFLASRCQQLWLPCCLPKGVLQWGQYQGDSTLLPGRYNIPEPPQPHHSSAILEDLDLIIVPALAASAQGIRLGKGASFYDRALTGITTASALLLFGHEYPVDIATEAHDAGCDWTITPDKLWPNEC</sequence>
<keyword evidence="3 4" id="KW-0067">ATP-binding</keyword>
<dbReference type="GO" id="GO:0005524">
    <property type="term" value="F:ATP binding"/>
    <property type="evidence" value="ECO:0007669"/>
    <property type="project" value="UniProtKB-KW"/>
</dbReference>
<dbReference type="NCBIfam" id="TIGR02727">
    <property type="entry name" value="MTHFS_bact"/>
    <property type="match status" value="1"/>
</dbReference>
<dbReference type="Pfam" id="PF01812">
    <property type="entry name" value="5-FTHF_cyc-lig"/>
    <property type="match status" value="1"/>
</dbReference>
<dbReference type="RefSeq" id="WP_128890178.1">
    <property type="nucleotide sequence ID" value="NZ_BMCX01000003.1"/>
</dbReference>
<dbReference type="PANTHER" id="PTHR23407">
    <property type="entry name" value="ATPASE INHIBITOR/5-FORMYLTETRAHYDROFOLATE CYCLO-LIGASE"/>
    <property type="match status" value="1"/>
</dbReference>
<keyword evidence="7" id="KW-1185">Reference proteome</keyword>
<dbReference type="InterPro" id="IPR037171">
    <property type="entry name" value="NagB/RpiA_transferase-like"/>
</dbReference>
<dbReference type="PANTHER" id="PTHR23407:SF1">
    <property type="entry name" value="5-FORMYLTETRAHYDROFOLATE CYCLO-LIGASE"/>
    <property type="match status" value="1"/>
</dbReference>
<dbReference type="KEGG" id="cpeg:CPELA_07560"/>
<dbReference type="GO" id="GO:0046872">
    <property type="term" value="F:metal ion binding"/>
    <property type="evidence" value="ECO:0007669"/>
    <property type="project" value="UniProtKB-KW"/>
</dbReference>
<keyword evidence="6" id="KW-0436">Ligase</keyword>
<dbReference type="AlphaFoldDB" id="A0A410W9Z5"/>
<accession>A0A410W9Z5</accession>
<evidence type="ECO:0000256" key="5">
    <source>
        <dbReference type="SAM" id="MobiDB-lite"/>
    </source>
</evidence>
<name>A0A410W9Z5_9CORY</name>
<dbReference type="EMBL" id="CP035299">
    <property type="protein sequence ID" value="QAU52772.1"/>
    <property type="molecule type" value="Genomic_DNA"/>
</dbReference>
<evidence type="ECO:0000256" key="2">
    <source>
        <dbReference type="ARBA" id="ARBA00022741"/>
    </source>
</evidence>
<keyword evidence="2 4" id="KW-0547">Nucleotide-binding</keyword>